<evidence type="ECO:0000313" key="1">
    <source>
        <dbReference type="EMBL" id="OQE21564.1"/>
    </source>
</evidence>
<protein>
    <submittedName>
        <fullName evidence="1">Uncharacterized protein</fullName>
    </submittedName>
</protein>
<keyword evidence="2" id="KW-1185">Reference proteome</keyword>
<reference evidence="2" key="1">
    <citation type="journal article" date="2017" name="Nat. Microbiol.">
        <title>Global analysis of biosynthetic gene clusters reveals vast potential of secondary metabolite production in Penicillium species.</title>
        <authorList>
            <person name="Nielsen J.C."/>
            <person name="Grijseels S."/>
            <person name="Prigent S."/>
            <person name="Ji B."/>
            <person name="Dainat J."/>
            <person name="Nielsen K.F."/>
            <person name="Frisvad J.C."/>
            <person name="Workman M."/>
            <person name="Nielsen J."/>
        </authorList>
    </citation>
    <scope>NUCLEOTIDE SEQUENCE [LARGE SCALE GENOMIC DNA]</scope>
    <source>
        <strain evidence="2">IBT 14082</strain>
    </source>
</reference>
<proteinExistence type="predicted"/>
<dbReference type="AlphaFoldDB" id="A0A1V6T6E7"/>
<gene>
    <name evidence="1" type="ORF">PENFLA_c014G10002</name>
</gene>
<dbReference type="OrthoDB" id="3521506at2759"/>
<comment type="caution">
    <text evidence="1">The sequence shown here is derived from an EMBL/GenBank/DDBJ whole genome shotgun (WGS) entry which is preliminary data.</text>
</comment>
<dbReference type="EMBL" id="MLQL01000014">
    <property type="protein sequence ID" value="OQE21564.1"/>
    <property type="molecule type" value="Genomic_DNA"/>
</dbReference>
<accession>A0A1V6T6E7</accession>
<evidence type="ECO:0000313" key="2">
    <source>
        <dbReference type="Proteomes" id="UP000191342"/>
    </source>
</evidence>
<name>A0A1V6T6E7_9EURO</name>
<organism evidence="1 2">
    <name type="scientific">Penicillium flavigenum</name>
    <dbReference type="NCBI Taxonomy" id="254877"/>
    <lineage>
        <taxon>Eukaryota</taxon>
        <taxon>Fungi</taxon>
        <taxon>Dikarya</taxon>
        <taxon>Ascomycota</taxon>
        <taxon>Pezizomycotina</taxon>
        <taxon>Eurotiomycetes</taxon>
        <taxon>Eurotiomycetidae</taxon>
        <taxon>Eurotiales</taxon>
        <taxon>Aspergillaceae</taxon>
        <taxon>Penicillium</taxon>
    </lineage>
</organism>
<sequence length="100" mass="10949">MGKGTKALKAFIVGIPDGKLSGFTSGEHTLYSETNFRLDNQGLTTGDPQYYNLHVQINNQTTISTLQREKGATVANTLVPTDGSWTPEQIRQALRANIKI</sequence>
<dbReference type="Proteomes" id="UP000191342">
    <property type="component" value="Unassembled WGS sequence"/>
</dbReference>